<proteinExistence type="predicted"/>
<evidence type="ECO:0000256" key="1">
    <source>
        <dbReference type="ARBA" id="ARBA00022729"/>
    </source>
</evidence>
<dbReference type="Gene3D" id="1.50.10.100">
    <property type="entry name" value="Chondroitin AC/alginate lyase"/>
    <property type="match status" value="1"/>
</dbReference>
<dbReference type="Pfam" id="PF05426">
    <property type="entry name" value="Alginate_lyase"/>
    <property type="match status" value="1"/>
</dbReference>
<evidence type="ECO:0000313" key="4">
    <source>
        <dbReference type="EMBL" id="ATP55699.1"/>
    </source>
</evidence>
<dbReference type="EMBL" id="CP024091">
    <property type="protein sequence ID" value="ATP55699.1"/>
    <property type="molecule type" value="Genomic_DNA"/>
</dbReference>
<dbReference type="InterPro" id="IPR008929">
    <property type="entry name" value="Chondroitin_lyas"/>
</dbReference>
<reference evidence="4 5" key="1">
    <citation type="submission" date="2017-10" db="EMBL/GenBank/DDBJ databases">
        <title>Whole genome of Pedobacter ginsengisoli T01R-27 isolated from tomato rhizosphere.</title>
        <authorList>
            <person name="Weon H.-Y."/>
            <person name="Lee S.A."/>
            <person name="Sang M.K."/>
            <person name="Song J."/>
        </authorList>
    </citation>
    <scope>NUCLEOTIDE SEQUENCE [LARGE SCALE GENOMIC DNA]</scope>
    <source>
        <strain evidence="4 5">T01R-27</strain>
    </source>
</reference>
<keyword evidence="5" id="KW-1185">Reference proteome</keyword>
<name>A0A2D1U280_9SPHI</name>
<dbReference type="KEGG" id="pgs:CPT03_04065"/>
<gene>
    <name evidence="4" type="ORF">CPT03_04065</name>
</gene>
<organism evidence="4 5">
    <name type="scientific">Pedobacter ginsengisoli</name>
    <dbReference type="NCBI Taxonomy" id="363852"/>
    <lineage>
        <taxon>Bacteria</taxon>
        <taxon>Pseudomonadati</taxon>
        <taxon>Bacteroidota</taxon>
        <taxon>Sphingobacteriia</taxon>
        <taxon>Sphingobacteriales</taxon>
        <taxon>Sphingobacteriaceae</taxon>
        <taxon>Pedobacter</taxon>
    </lineage>
</organism>
<feature type="domain" description="Alginate lyase" evidence="3">
    <location>
        <begin position="75"/>
        <end position="308"/>
    </location>
</feature>
<dbReference type="GO" id="GO:0016829">
    <property type="term" value="F:lyase activity"/>
    <property type="evidence" value="ECO:0007669"/>
    <property type="project" value="UniProtKB-KW"/>
</dbReference>
<dbReference type="AlphaFoldDB" id="A0A2D1U280"/>
<protein>
    <recommendedName>
        <fullName evidence="3">Alginate lyase domain-containing protein</fullName>
    </recommendedName>
</protein>
<dbReference type="InterPro" id="IPR008397">
    <property type="entry name" value="Alginate_lyase_dom"/>
</dbReference>
<keyword evidence="1" id="KW-0732">Signal</keyword>
<dbReference type="GO" id="GO:0042597">
    <property type="term" value="C:periplasmic space"/>
    <property type="evidence" value="ECO:0007669"/>
    <property type="project" value="InterPro"/>
</dbReference>
<evidence type="ECO:0000256" key="2">
    <source>
        <dbReference type="ARBA" id="ARBA00023239"/>
    </source>
</evidence>
<dbReference type="SUPFAM" id="SSF48230">
    <property type="entry name" value="Chondroitin AC/alginate lyase"/>
    <property type="match status" value="1"/>
</dbReference>
<evidence type="ECO:0000259" key="3">
    <source>
        <dbReference type="Pfam" id="PF05426"/>
    </source>
</evidence>
<keyword evidence="2" id="KW-0456">Lyase</keyword>
<accession>A0A2D1U280</accession>
<dbReference type="OrthoDB" id="222550at2"/>
<dbReference type="RefSeq" id="WP_099437644.1">
    <property type="nucleotide sequence ID" value="NZ_CP024091.1"/>
</dbReference>
<evidence type="ECO:0000313" key="5">
    <source>
        <dbReference type="Proteomes" id="UP000223749"/>
    </source>
</evidence>
<sequence>MIRFLFARIFICTFLVMLSLMSNGQVLKLEKPKAYHPAPFTHPGLLHSSADLQRMKDMVAKGIEPWKSGYEKFKQSPYSSVTWKPNASAHVERSLLTGAGKNITNLEKDVCAAYQNAIMWTITGDEAHAEATVGIINAWSDTFKIFDGTDVELGAGLNVFKMASAAEIMRSTYPKWSSAEIKKCQDMFRNVFYPPIQYFALWAHGNWDLACMKGMMSIAVFNDDHAMFDKAVDFYYKGPGNGSLLHYIVNEAGQGQESGRDQPHSMLGIGHLAEMCEIGWNQGLDMYKFSENRLLKGFEYTAQYNLGEEVSFEPYVDISGRFPASTISTNGRGNLRSIFEQIYNHYAFRVKGIGPEQYKYTKAAADKLRPEGAGFGADNAGFGTLFFSLKESLPDK</sequence>
<dbReference type="Proteomes" id="UP000223749">
    <property type="component" value="Chromosome"/>
</dbReference>